<evidence type="ECO:0000256" key="13">
    <source>
        <dbReference type="ARBA" id="ARBA00060144"/>
    </source>
</evidence>
<dbReference type="GO" id="GO:1990904">
    <property type="term" value="C:ribonucleoprotein complex"/>
    <property type="evidence" value="ECO:0007669"/>
    <property type="project" value="UniProtKB-KW"/>
</dbReference>
<evidence type="ECO:0000256" key="5">
    <source>
        <dbReference type="ARBA" id="ARBA00023054"/>
    </source>
</evidence>
<keyword evidence="5" id="KW-0175">Coiled coil</keyword>
<feature type="region of interest" description="Disordered" evidence="14">
    <location>
        <begin position="205"/>
        <end position="233"/>
    </location>
</feature>
<keyword evidence="7" id="KW-0539">Nucleus</keyword>
<dbReference type="PANTHER" id="PTHR31761">
    <property type="entry name" value="GROWTH ARREST AND DNA DAMAGE-INDUCIBLE PROTEINS-INTERACTING PROTEIN 1 GADD45GIP1"/>
    <property type="match status" value="1"/>
</dbReference>
<dbReference type="Pfam" id="PF10147">
    <property type="entry name" value="CR6_interact"/>
    <property type="match status" value="1"/>
</dbReference>
<evidence type="ECO:0000256" key="14">
    <source>
        <dbReference type="SAM" id="MobiDB-lite"/>
    </source>
</evidence>
<evidence type="ECO:0000256" key="2">
    <source>
        <dbReference type="ARBA" id="ARBA00004173"/>
    </source>
</evidence>
<comment type="similarity">
    <text evidence="3">Belongs to the mitochondrion-specific ribosomal protein mL64 family.</text>
</comment>
<evidence type="ECO:0000256" key="8">
    <source>
        <dbReference type="ARBA" id="ARBA00023274"/>
    </source>
</evidence>
<evidence type="ECO:0000256" key="1">
    <source>
        <dbReference type="ARBA" id="ARBA00004123"/>
    </source>
</evidence>
<comment type="function">
    <text evidence="13">Acts as a negative regulator of G1 to S cell cycle phase progression by inhibiting cyclin-dependent kinases. Inhibitory effects are additive with GADD45 proteins but also occur in the absence of GADD45 proteins. Acts as a repressor of the orphan nuclear receptor NR4A1 by inhibiting AB domain-mediated transcriptional activity. May be involved in the hormone-mediated regulation of NR4A1 transcriptional activity. May play a role in mitochondrial protein synthesis.</text>
</comment>
<proteinExistence type="inferred from homology"/>
<evidence type="ECO:0000256" key="7">
    <source>
        <dbReference type="ARBA" id="ARBA00023242"/>
    </source>
</evidence>
<evidence type="ECO:0000256" key="6">
    <source>
        <dbReference type="ARBA" id="ARBA00023128"/>
    </source>
</evidence>
<keyword evidence="9" id="KW-0131">Cell cycle</keyword>
<evidence type="ECO:0000256" key="10">
    <source>
        <dbReference type="ARBA" id="ARBA00030700"/>
    </source>
</evidence>
<dbReference type="GO" id="GO:0005739">
    <property type="term" value="C:mitochondrion"/>
    <property type="evidence" value="ECO:0007669"/>
    <property type="project" value="UniProtKB-SubCell"/>
</dbReference>
<evidence type="ECO:0000256" key="12">
    <source>
        <dbReference type="ARBA" id="ARBA00035485"/>
    </source>
</evidence>
<dbReference type="GO" id="GO:0005840">
    <property type="term" value="C:ribosome"/>
    <property type="evidence" value="ECO:0007669"/>
    <property type="project" value="UniProtKB-KW"/>
</dbReference>
<keyword evidence="8" id="KW-0687">Ribonucleoprotein</keyword>
<evidence type="ECO:0000256" key="11">
    <source>
        <dbReference type="ARBA" id="ARBA00035184"/>
    </source>
</evidence>
<evidence type="ECO:0000256" key="9">
    <source>
        <dbReference type="ARBA" id="ARBA00023306"/>
    </source>
</evidence>
<comment type="subcellular location">
    <subcellularLocation>
        <location evidence="2">Mitochondrion</location>
    </subcellularLocation>
    <subcellularLocation>
        <location evidence="1">Nucleus</location>
    </subcellularLocation>
</comment>
<evidence type="ECO:0000256" key="3">
    <source>
        <dbReference type="ARBA" id="ARBA00005421"/>
    </source>
</evidence>
<accession>A0A0E9XK95</accession>
<reference evidence="15" key="1">
    <citation type="submission" date="2014-11" db="EMBL/GenBank/DDBJ databases">
        <authorList>
            <person name="Amaro Gonzalez C."/>
        </authorList>
    </citation>
    <scope>NUCLEOTIDE SEQUENCE</scope>
</reference>
<dbReference type="GO" id="GO:0005634">
    <property type="term" value="C:nucleus"/>
    <property type="evidence" value="ECO:0007669"/>
    <property type="project" value="UniProtKB-SubCell"/>
</dbReference>
<dbReference type="InterPro" id="IPR018472">
    <property type="entry name" value="Ribosomal_mL64"/>
</dbReference>
<evidence type="ECO:0000256" key="4">
    <source>
        <dbReference type="ARBA" id="ARBA00022980"/>
    </source>
</evidence>
<dbReference type="Gene3D" id="6.10.280.120">
    <property type="entry name" value="Growth arrest and DNA-damage-inducible proteins-interacting protein 1"/>
    <property type="match status" value="1"/>
</dbReference>
<name>A0A0E9XK95_ANGAN</name>
<dbReference type="InterPro" id="IPR043035">
    <property type="entry name" value="Ribosomal_mL64_sf"/>
</dbReference>
<reference evidence="15" key="2">
    <citation type="journal article" date="2015" name="Fish Shellfish Immunol.">
        <title>Early steps in the European eel (Anguilla anguilla)-Vibrio vulnificus interaction in the gills: Role of the RtxA13 toxin.</title>
        <authorList>
            <person name="Callol A."/>
            <person name="Pajuelo D."/>
            <person name="Ebbesson L."/>
            <person name="Teles M."/>
            <person name="MacKenzie S."/>
            <person name="Amaro C."/>
        </authorList>
    </citation>
    <scope>NUCLEOTIDE SEQUENCE</scope>
</reference>
<evidence type="ECO:0000313" key="15">
    <source>
        <dbReference type="EMBL" id="JAI02119.1"/>
    </source>
</evidence>
<keyword evidence="6" id="KW-0496">Mitochondrion</keyword>
<protein>
    <recommendedName>
        <fullName evidence="11">Large ribosomal subunit protein mL64</fullName>
    </recommendedName>
    <alternativeName>
        <fullName evidence="10">39S ribosomal protein L59, mitochondrial</fullName>
    </alternativeName>
    <alternativeName>
        <fullName evidence="12">Growth arrest and DNA damage-inducible proteins-interacting protein 1</fullName>
    </alternativeName>
</protein>
<sequence>MAASVLCRRLALPGVFRGISATNSLNPGTPLCGSLLQIANYNPKPLKLNIKDPYIPDKGSEKTPEWQKTTKYDRKLFGRYGSASGVDMAKLWPGPDELEALIAEEKEWHPPLEQILSNVTAKENEKAKKRLAREKLIATNMANMPKMVADWRRESREEKLKKKEEKARRDLLLAEARARYGYALDPRSAKFQEMLKEIEKEEAKKRKLLKRRKREEERAAAAGPDAPTAVPNS</sequence>
<dbReference type="PANTHER" id="PTHR31761:SF1">
    <property type="entry name" value="LARGE RIBOSOMAL SUBUNIT PROTEIN ML64"/>
    <property type="match status" value="1"/>
</dbReference>
<organism evidence="15">
    <name type="scientific">Anguilla anguilla</name>
    <name type="common">European freshwater eel</name>
    <name type="synonym">Muraena anguilla</name>
    <dbReference type="NCBI Taxonomy" id="7936"/>
    <lineage>
        <taxon>Eukaryota</taxon>
        <taxon>Metazoa</taxon>
        <taxon>Chordata</taxon>
        <taxon>Craniata</taxon>
        <taxon>Vertebrata</taxon>
        <taxon>Euteleostomi</taxon>
        <taxon>Actinopterygii</taxon>
        <taxon>Neopterygii</taxon>
        <taxon>Teleostei</taxon>
        <taxon>Anguilliformes</taxon>
        <taxon>Anguillidae</taxon>
        <taxon>Anguilla</taxon>
    </lineage>
</organism>
<keyword evidence="4" id="KW-0689">Ribosomal protein</keyword>
<dbReference type="AlphaFoldDB" id="A0A0E9XK95"/>
<dbReference type="EMBL" id="GBXM01006459">
    <property type="protein sequence ID" value="JAI02119.1"/>
    <property type="molecule type" value="Transcribed_RNA"/>
</dbReference>